<comment type="caution">
    <text evidence="2">The sequence shown here is derived from an EMBL/GenBank/DDBJ whole genome shotgun (WGS) entry which is preliminary data.</text>
</comment>
<dbReference type="Proteomes" id="UP001352263">
    <property type="component" value="Unassembled WGS sequence"/>
</dbReference>
<protein>
    <submittedName>
        <fullName evidence="2">Uncharacterized protein</fullName>
    </submittedName>
</protein>
<keyword evidence="3" id="KW-1185">Reference proteome</keyword>
<keyword evidence="1" id="KW-0812">Transmembrane</keyword>
<accession>A0ABU6JAD9</accession>
<dbReference type="RefSeq" id="WP_326507228.1">
    <property type="nucleotide sequence ID" value="NZ_JAWIIV010000011.1"/>
</dbReference>
<dbReference type="PROSITE" id="PS51257">
    <property type="entry name" value="PROKAR_LIPOPROTEIN"/>
    <property type="match status" value="1"/>
</dbReference>
<gene>
    <name evidence="2" type="ORF">RY831_15210</name>
</gene>
<keyword evidence="1" id="KW-1133">Transmembrane helix</keyword>
<sequence length="85" mass="9390">MDTRVVIVGSAVLLVLGCFWLPSYLISRSIKAYRRKAILAGFGATFDKLLDLATIDAKANRTIVDSVTVMKVYREAETLAALNRQ</sequence>
<feature type="transmembrane region" description="Helical" evidence="1">
    <location>
        <begin position="6"/>
        <end position="26"/>
    </location>
</feature>
<evidence type="ECO:0000313" key="2">
    <source>
        <dbReference type="EMBL" id="MEC4720510.1"/>
    </source>
</evidence>
<keyword evidence="1" id="KW-0472">Membrane</keyword>
<dbReference type="EMBL" id="JAWIIV010000011">
    <property type="protein sequence ID" value="MEC4720510.1"/>
    <property type="molecule type" value="Genomic_DNA"/>
</dbReference>
<organism evidence="2 3">
    <name type="scientific">Noviherbaspirillum album</name>
    <dbReference type="NCBI Taxonomy" id="3080276"/>
    <lineage>
        <taxon>Bacteria</taxon>
        <taxon>Pseudomonadati</taxon>
        <taxon>Pseudomonadota</taxon>
        <taxon>Betaproteobacteria</taxon>
        <taxon>Burkholderiales</taxon>
        <taxon>Oxalobacteraceae</taxon>
        <taxon>Noviherbaspirillum</taxon>
    </lineage>
</organism>
<proteinExistence type="predicted"/>
<name>A0ABU6JAD9_9BURK</name>
<reference evidence="2 3" key="1">
    <citation type="submission" date="2023-10" db="EMBL/GenBank/DDBJ databases">
        <title>Noviherbaspirillum sp. CPCC 100848 genome assembly.</title>
        <authorList>
            <person name="Li X.Y."/>
            <person name="Fang X.M."/>
        </authorList>
    </citation>
    <scope>NUCLEOTIDE SEQUENCE [LARGE SCALE GENOMIC DNA]</scope>
    <source>
        <strain evidence="2 3">CPCC 100848</strain>
    </source>
</reference>
<evidence type="ECO:0000313" key="3">
    <source>
        <dbReference type="Proteomes" id="UP001352263"/>
    </source>
</evidence>
<evidence type="ECO:0000256" key="1">
    <source>
        <dbReference type="SAM" id="Phobius"/>
    </source>
</evidence>